<accession>A0A1F6FSC4</accession>
<evidence type="ECO:0000313" key="3">
    <source>
        <dbReference type="Proteomes" id="UP000179230"/>
    </source>
</evidence>
<feature type="domain" description="Lipid/polyisoprenoid-binding YceI-like" evidence="1">
    <location>
        <begin position="51"/>
        <end position="229"/>
    </location>
</feature>
<gene>
    <name evidence="2" type="ORF">A2592_02710</name>
</gene>
<dbReference type="Proteomes" id="UP000179230">
    <property type="component" value="Unassembled WGS sequence"/>
</dbReference>
<dbReference type="Pfam" id="PF04264">
    <property type="entry name" value="YceI"/>
    <property type="match status" value="1"/>
</dbReference>
<dbReference type="AlphaFoldDB" id="A0A1F6FSC4"/>
<reference evidence="2 3" key="1">
    <citation type="journal article" date="2016" name="Nat. Commun.">
        <title>Thousands of microbial genomes shed light on interconnected biogeochemical processes in an aquifer system.</title>
        <authorList>
            <person name="Anantharaman K."/>
            <person name="Brown C.T."/>
            <person name="Hug L.A."/>
            <person name="Sharon I."/>
            <person name="Castelle C.J."/>
            <person name="Probst A.J."/>
            <person name="Thomas B.C."/>
            <person name="Singh A."/>
            <person name="Wilkins M.J."/>
            <person name="Karaoz U."/>
            <person name="Brodie E.L."/>
            <person name="Williams K.H."/>
            <person name="Hubbard S.S."/>
            <person name="Banfield J.F."/>
        </authorList>
    </citation>
    <scope>NUCLEOTIDE SEQUENCE [LARGE SCALE GENOMIC DNA]</scope>
</reference>
<name>A0A1F6FSC4_9BACT</name>
<comment type="caution">
    <text evidence="2">The sequence shown here is derived from an EMBL/GenBank/DDBJ whole genome shotgun (WGS) entry which is preliminary data.</text>
</comment>
<dbReference type="EMBL" id="MFMT01000014">
    <property type="protein sequence ID" value="OGG88758.1"/>
    <property type="molecule type" value="Genomic_DNA"/>
</dbReference>
<proteinExistence type="predicted"/>
<evidence type="ECO:0000313" key="2">
    <source>
        <dbReference type="EMBL" id="OGG88758.1"/>
    </source>
</evidence>
<sequence>MVAALAVGGWFYFNKADDTDDLLTTIGDTNINEVNTQETTNDARQVVTPGSYSVDISTSEVRWAGKKPLIDGYINSGTIGLTEGTITVSDDVATGSFTIDMNTLAVGSTAKKPGKESLLEGHLKGTGWFNVAEFPTALFVITKVTPRADSDVTFEYDVTGDLTMKDVTNEISFPATIYESVDGNINVEAVTVLDRTKWGITSMSGSFFDDLADNVIDDNVQLSFSLKAEKD</sequence>
<dbReference type="Gene3D" id="2.40.128.110">
    <property type="entry name" value="Lipid/polyisoprenoid-binding, YceI-like"/>
    <property type="match status" value="1"/>
</dbReference>
<evidence type="ECO:0000259" key="1">
    <source>
        <dbReference type="SMART" id="SM00867"/>
    </source>
</evidence>
<dbReference type="InterPro" id="IPR007372">
    <property type="entry name" value="Lipid/polyisoprenoid-bd_YceI"/>
</dbReference>
<dbReference type="InterPro" id="IPR036761">
    <property type="entry name" value="TTHA0802/YceI-like_sf"/>
</dbReference>
<protein>
    <recommendedName>
        <fullName evidence="1">Lipid/polyisoprenoid-binding YceI-like domain-containing protein</fullName>
    </recommendedName>
</protein>
<dbReference type="PANTHER" id="PTHR34406">
    <property type="entry name" value="PROTEIN YCEI"/>
    <property type="match status" value="1"/>
</dbReference>
<organism evidence="2 3">
    <name type="scientific">Candidatus Kaiserbacteria bacterium RIFOXYD1_FULL_42_15</name>
    <dbReference type="NCBI Taxonomy" id="1798532"/>
    <lineage>
        <taxon>Bacteria</taxon>
        <taxon>Candidatus Kaiseribacteriota</taxon>
    </lineage>
</organism>
<dbReference type="SUPFAM" id="SSF101874">
    <property type="entry name" value="YceI-like"/>
    <property type="match status" value="1"/>
</dbReference>
<dbReference type="PANTHER" id="PTHR34406:SF1">
    <property type="entry name" value="PROTEIN YCEI"/>
    <property type="match status" value="1"/>
</dbReference>
<dbReference type="SMART" id="SM00867">
    <property type="entry name" value="YceI"/>
    <property type="match status" value="1"/>
</dbReference>